<keyword evidence="2" id="KW-1185">Reference proteome</keyword>
<dbReference type="Proteomes" id="UP000284250">
    <property type="component" value="Unassembled WGS sequence"/>
</dbReference>
<comment type="caution">
    <text evidence="1">The sequence shown here is derived from an EMBL/GenBank/DDBJ whole genome shotgun (WGS) entry which is preliminary data.</text>
</comment>
<name>A0A418QT38_9BACT</name>
<sequence length="136" mass="15539">MCKRGVHLTTNLYFQLMARLFLLLGFGLLTSLVGRVHPTPGAEQLLMQEATFIFEGELIRTVPYFLPDGIRLFHAILVRVTRVLKGVLPFETVEVVYPGVRVMATFRTPAGKNCGFWPCQFWSRRLVGTRIDRARE</sequence>
<dbReference type="EMBL" id="QYCN01000023">
    <property type="protein sequence ID" value="RIY08273.1"/>
    <property type="molecule type" value="Genomic_DNA"/>
</dbReference>
<evidence type="ECO:0000313" key="2">
    <source>
        <dbReference type="Proteomes" id="UP000284250"/>
    </source>
</evidence>
<gene>
    <name evidence="1" type="ORF">D0T11_14615</name>
</gene>
<organism evidence="1 2">
    <name type="scientific">Hymenobacter rubripertinctus</name>
    <dbReference type="NCBI Taxonomy" id="2029981"/>
    <lineage>
        <taxon>Bacteria</taxon>
        <taxon>Pseudomonadati</taxon>
        <taxon>Bacteroidota</taxon>
        <taxon>Cytophagia</taxon>
        <taxon>Cytophagales</taxon>
        <taxon>Hymenobacteraceae</taxon>
        <taxon>Hymenobacter</taxon>
    </lineage>
</organism>
<reference evidence="1 2" key="1">
    <citation type="submission" date="2019-01" db="EMBL/GenBank/DDBJ databases">
        <title>Hymenobacter humicola sp. nov., isolated from soils in Antarctica.</title>
        <authorList>
            <person name="Sedlacek I."/>
            <person name="Holochova P."/>
            <person name="Kralova S."/>
            <person name="Pantucek R."/>
            <person name="Stankova E."/>
            <person name="Vrbovska V."/>
            <person name="Kristofova L."/>
            <person name="Svec P."/>
            <person name="Busse H.-J."/>
        </authorList>
    </citation>
    <scope>NUCLEOTIDE SEQUENCE [LARGE SCALE GENOMIC DNA]</scope>
    <source>
        <strain evidence="1 2">CCM 8852</strain>
    </source>
</reference>
<accession>A0A418QT38</accession>
<evidence type="ECO:0000313" key="1">
    <source>
        <dbReference type="EMBL" id="RIY08273.1"/>
    </source>
</evidence>
<proteinExistence type="predicted"/>
<dbReference type="AlphaFoldDB" id="A0A418QT38"/>
<protein>
    <submittedName>
        <fullName evidence="1">Uncharacterized protein</fullName>
    </submittedName>
</protein>